<name>A0AAN8F9Z3_TRICO</name>
<dbReference type="SUPFAM" id="SSF53756">
    <property type="entry name" value="UDP-Glycosyltransferase/glycogen phosphorylase"/>
    <property type="match status" value="1"/>
</dbReference>
<keyword evidence="7" id="KW-1133">Transmembrane helix</keyword>
<dbReference type="InterPro" id="IPR002213">
    <property type="entry name" value="UDP_glucos_trans"/>
</dbReference>
<dbReference type="PANTHER" id="PTHR48043:SF145">
    <property type="entry name" value="FI06409P-RELATED"/>
    <property type="match status" value="1"/>
</dbReference>
<evidence type="ECO:0000313" key="8">
    <source>
        <dbReference type="EMBL" id="KAK5973160.1"/>
    </source>
</evidence>
<comment type="caution">
    <text evidence="8">The sequence shown here is derived from an EMBL/GenBank/DDBJ whole genome shotgun (WGS) entry which is preliminary data.</text>
</comment>
<keyword evidence="4 8" id="KW-0808">Transferase</keyword>
<evidence type="ECO:0000256" key="4">
    <source>
        <dbReference type="ARBA" id="ARBA00022679"/>
    </source>
</evidence>
<keyword evidence="7" id="KW-0472">Membrane</keyword>
<dbReference type="Proteomes" id="UP001331761">
    <property type="component" value="Unassembled WGS sequence"/>
</dbReference>
<dbReference type="Gene3D" id="3.40.50.2000">
    <property type="entry name" value="Glycogen Phosphorylase B"/>
    <property type="match status" value="1"/>
</dbReference>
<feature type="transmembrane region" description="Helical" evidence="7">
    <location>
        <begin position="12"/>
        <end position="36"/>
    </location>
</feature>
<dbReference type="InterPro" id="IPR050271">
    <property type="entry name" value="UDP-glycosyltransferase"/>
</dbReference>
<evidence type="ECO:0000313" key="9">
    <source>
        <dbReference type="Proteomes" id="UP001331761"/>
    </source>
</evidence>
<keyword evidence="9" id="KW-1185">Reference proteome</keyword>
<organism evidence="8 9">
    <name type="scientific">Trichostrongylus colubriformis</name>
    <name type="common">Black scour worm</name>
    <dbReference type="NCBI Taxonomy" id="6319"/>
    <lineage>
        <taxon>Eukaryota</taxon>
        <taxon>Metazoa</taxon>
        <taxon>Ecdysozoa</taxon>
        <taxon>Nematoda</taxon>
        <taxon>Chromadorea</taxon>
        <taxon>Rhabditida</taxon>
        <taxon>Rhabditina</taxon>
        <taxon>Rhabditomorpha</taxon>
        <taxon>Strongyloidea</taxon>
        <taxon>Trichostrongylidae</taxon>
        <taxon>Trichostrongylus</taxon>
    </lineage>
</organism>
<keyword evidence="3" id="KW-0328">Glycosyltransferase</keyword>
<evidence type="ECO:0000256" key="2">
    <source>
        <dbReference type="ARBA" id="ARBA00012544"/>
    </source>
</evidence>
<dbReference type="GO" id="GO:0015020">
    <property type="term" value="F:glucuronosyltransferase activity"/>
    <property type="evidence" value="ECO:0007669"/>
    <property type="project" value="UniProtKB-EC"/>
</dbReference>
<dbReference type="EMBL" id="WIXE01015827">
    <property type="protein sequence ID" value="KAK5973160.1"/>
    <property type="molecule type" value="Genomic_DNA"/>
</dbReference>
<dbReference type="FunFam" id="3.40.50.2000:FF:000021">
    <property type="entry name" value="UDP-glucuronosyltransferase"/>
    <property type="match status" value="1"/>
</dbReference>
<proteinExistence type="inferred from homology"/>
<keyword evidence="5" id="KW-0732">Signal</keyword>
<dbReference type="CDD" id="cd03784">
    <property type="entry name" value="GT1_Gtf-like"/>
    <property type="match status" value="1"/>
</dbReference>
<evidence type="ECO:0000256" key="5">
    <source>
        <dbReference type="ARBA" id="ARBA00022729"/>
    </source>
</evidence>
<dbReference type="EC" id="2.4.1.17" evidence="2"/>
<feature type="transmembrane region" description="Helical" evidence="7">
    <location>
        <begin position="324"/>
        <end position="344"/>
    </location>
</feature>
<sequence>MPYEILEDFWELMRSLLILNVLFDIASTLKILIYSAPLGFSHMRFMGTIADILHGAGHDVGVYEYEMIFKKHGLISNLRGRVFNKTNYLLSNTDEFLEYSWPSSSKLVHIGGIALPKATPLEEKFHLMMDRPGSEGVVLIAFGSNVSTVQMPNNIRAAILQAVSTFQNYTFIWKIDKDDKVPKMVNLFTPRWIPQASLLRHPNLRCFISHAGLNSVLELTRSGKPAILVPLLGDQYRNAKLVERRGSAIVLYTETFTSVKFIESVHSILEDDQYRRRAERLASLMNRKPFKMKERLLSTVEFSAMHGKVEELDAYSYRMGVVQYFCLDVILVAFSLVAVFFYAVTNCTWKFLKHTLNRKGKID</sequence>
<protein>
    <recommendedName>
        <fullName evidence="2">glucuronosyltransferase</fullName>
        <ecNumber evidence="2">2.4.1.17</ecNumber>
    </recommendedName>
</protein>
<dbReference type="AlphaFoldDB" id="A0AAN8F9Z3"/>
<reference evidence="8 9" key="1">
    <citation type="submission" date="2019-10" db="EMBL/GenBank/DDBJ databases">
        <title>Assembly and Annotation for the nematode Trichostrongylus colubriformis.</title>
        <authorList>
            <person name="Martin J."/>
        </authorList>
    </citation>
    <scope>NUCLEOTIDE SEQUENCE [LARGE SCALE GENOMIC DNA]</scope>
    <source>
        <strain evidence="8">G859</strain>
        <tissue evidence="8">Whole worm</tissue>
    </source>
</reference>
<evidence type="ECO:0000256" key="1">
    <source>
        <dbReference type="ARBA" id="ARBA00009995"/>
    </source>
</evidence>
<keyword evidence="7" id="KW-0812">Transmembrane</keyword>
<evidence type="ECO:0000256" key="6">
    <source>
        <dbReference type="ARBA" id="ARBA00047475"/>
    </source>
</evidence>
<accession>A0AAN8F9Z3</accession>
<evidence type="ECO:0000256" key="3">
    <source>
        <dbReference type="ARBA" id="ARBA00022676"/>
    </source>
</evidence>
<dbReference type="Pfam" id="PF00201">
    <property type="entry name" value="UDPGT"/>
    <property type="match status" value="1"/>
</dbReference>
<dbReference type="PANTHER" id="PTHR48043">
    <property type="entry name" value="EG:EG0003.4 PROTEIN-RELATED"/>
    <property type="match status" value="1"/>
</dbReference>
<comment type="catalytic activity">
    <reaction evidence="6">
        <text>glucuronate acceptor + UDP-alpha-D-glucuronate = acceptor beta-D-glucuronoside + UDP + H(+)</text>
        <dbReference type="Rhea" id="RHEA:21032"/>
        <dbReference type="ChEBI" id="CHEBI:15378"/>
        <dbReference type="ChEBI" id="CHEBI:58052"/>
        <dbReference type="ChEBI" id="CHEBI:58223"/>
        <dbReference type="ChEBI" id="CHEBI:132367"/>
        <dbReference type="ChEBI" id="CHEBI:132368"/>
        <dbReference type="EC" id="2.4.1.17"/>
    </reaction>
</comment>
<comment type="similarity">
    <text evidence="1">Belongs to the UDP-glycosyltransferase family.</text>
</comment>
<evidence type="ECO:0000256" key="7">
    <source>
        <dbReference type="SAM" id="Phobius"/>
    </source>
</evidence>
<gene>
    <name evidence="8" type="ORF">GCK32_013825</name>
</gene>